<dbReference type="AlphaFoldDB" id="A0A8K1D6N3"/>
<evidence type="ECO:0000256" key="1">
    <source>
        <dbReference type="SAM" id="MobiDB-lite"/>
    </source>
</evidence>
<sequence length="80" mass="9078">MDQYGPVWTSINQYGPVWTSINQYGPVWTSTNQYSNSKPNDDPNMDPIDPKPKNGRFLVPLTPNLIGLTPNPTMTPKRHH</sequence>
<evidence type="ECO:0000313" key="2">
    <source>
        <dbReference type="EMBL" id="TRZ06072.1"/>
    </source>
</evidence>
<feature type="region of interest" description="Disordered" evidence="1">
    <location>
        <begin position="61"/>
        <end position="80"/>
    </location>
</feature>
<accession>A0A8K1D6N3</accession>
<comment type="caution">
    <text evidence="2">The sequence shown here is derived from an EMBL/GenBank/DDBJ whole genome shotgun (WGS) entry which is preliminary data.</text>
</comment>
<proteinExistence type="predicted"/>
<dbReference type="OrthoDB" id="9219244at2759"/>
<protein>
    <submittedName>
        <fullName evidence="2">Uncharacterized protein</fullName>
    </submittedName>
</protein>
<organism evidence="2 3">
    <name type="scientific">Zosterops borbonicus</name>
    <dbReference type="NCBI Taxonomy" id="364589"/>
    <lineage>
        <taxon>Eukaryota</taxon>
        <taxon>Metazoa</taxon>
        <taxon>Chordata</taxon>
        <taxon>Craniata</taxon>
        <taxon>Vertebrata</taxon>
        <taxon>Euteleostomi</taxon>
        <taxon>Archelosauria</taxon>
        <taxon>Archosauria</taxon>
        <taxon>Dinosauria</taxon>
        <taxon>Saurischia</taxon>
        <taxon>Theropoda</taxon>
        <taxon>Coelurosauria</taxon>
        <taxon>Aves</taxon>
        <taxon>Neognathae</taxon>
        <taxon>Neoaves</taxon>
        <taxon>Telluraves</taxon>
        <taxon>Australaves</taxon>
        <taxon>Passeriformes</taxon>
        <taxon>Sylvioidea</taxon>
        <taxon>Zosteropidae</taxon>
        <taxon>Zosterops</taxon>
    </lineage>
</organism>
<keyword evidence="3" id="KW-1185">Reference proteome</keyword>
<name>A0A8K1D6N3_9PASS</name>
<evidence type="ECO:0000313" key="3">
    <source>
        <dbReference type="Proteomes" id="UP000796761"/>
    </source>
</evidence>
<dbReference type="EMBL" id="SWJQ01002992">
    <property type="protein sequence ID" value="TRZ06072.1"/>
    <property type="molecule type" value="Genomic_DNA"/>
</dbReference>
<feature type="region of interest" description="Disordered" evidence="1">
    <location>
        <begin position="29"/>
        <end position="55"/>
    </location>
</feature>
<reference evidence="2" key="1">
    <citation type="submission" date="2019-04" db="EMBL/GenBank/DDBJ databases">
        <title>Genome assembly of Zosterops borbonicus 15179.</title>
        <authorList>
            <person name="Leroy T."/>
            <person name="Anselmetti Y."/>
            <person name="Tilak M.-K."/>
            <person name="Nabholz B."/>
        </authorList>
    </citation>
    <scope>NUCLEOTIDE SEQUENCE</scope>
    <source>
        <strain evidence="2">HGM_15179</strain>
        <tissue evidence="2">Muscle</tissue>
    </source>
</reference>
<dbReference type="Proteomes" id="UP000796761">
    <property type="component" value="Unassembled WGS sequence"/>
</dbReference>
<gene>
    <name evidence="2" type="ORF">HGM15179_021035</name>
</gene>